<feature type="domain" description="HTH araC/xylS-type" evidence="4">
    <location>
        <begin position="151"/>
        <end position="253"/>
    </location>
</feature>
<name>A0A1G5KI56_9FLAO</name>
<evidence type="ECO:0000256" key="1">
    <source>
        <dbReference type="ARBA" id="ARBA00023015"/>
    </source>
</evidence>
<organism evidence="5 6">
    <name type="scientific">Flavobacterium caeni</name>
    <dbReference type="NCBI Taxonomy" id="490189"/>
    <lineage>
        <taxon>Bacteria</taxon>
        <taxon>Pseudomonadati</taxon>
        <taxon>Bacteroidota</taxon>
        <taxon>Flavobacteriia</taxon>
        <taxon>Flavobacteriales</taxon>
        <taxon>Flavobacteriaceae</taxon>
        <taxon>Flavobacterium</taxon>
    </lineage>
</organism>
<evidence type="ECO:0000259" key="4">
    <source>
        <dbReference type="PROSITE" id="PS01124"/>
    </source>
</evidence>
<dbReference type="InterPro" id="IPR046532">
    <property type="entry name" value="DUF6597"/>
</dbReference>
<keyword evidence="3" id="KW-0804">Transcription</keyword>
<gene>
    <name evidence="5" type="ORF">SAMN02927903_03309</name>
</gene>
<dbReference type="InterPro" id="IPR009057">
    <property type="entry name" value="Homeodomain-like_sf"/>
</dbReference>
<dbReference type="GO" id="GO:0003700">
    <property type="term" value="F:DNA-binding transcription factor activity"/>
    <property type="evidence" value="ECO:0007669"/>
    <property type="project" value="InterPro"/>
</dbReference>
<keyword evidence="6" id="KW-1185">Reference proteome</keyword>
<evidence type="ECO:0000313" key="5">
    <source>
        <dbReference type="EMBL" id="SCY99941.1"/>
    </source>
</evidence>
<accession>A0A1G5KI56</accession>
<dbReference type="InterPro" id="IPR018060">
    <property type="entry name" value="HTH_AraC"/>
</dbReference>
<keyword evidence="1" id="KW-0805">Transcription regulation</keyword>
<evidence type="ECO:0000313" key="6">
    <source>
        <dbReference type="Proteomes" id="UP000199354"/>
    </source>
</evidence>
<protein>
    <submittedName>
        <fullName evidence="5">AraC-type DNA-binding protein</fullName>
    </submittedName>
</protein>
<sequence>MRVQNIIPNNKIADYVDRILVIENDVLLTPFVLPLYANGVPTLLFKSTKGKLGNCNSNYLTLFGQTISPDSLTLNTDFTLIAYFLKPHSLISLFGVPAFELTDKPIDLNLLSPQKTISLQDKLLNCKNIEEMISSLDNYIFGLAGASKSISDTIKYASEKIAKHYSKEALIDVQRELNISERTFQRMFEKNIGLSPNTYRRICQFNSAFTDLNLGNYNNLSDIAFNHGYADQSHYIRAFKEFTQINPSEYLNYGTS</sequence>
<dbReference type="STRING" id="490189.SAMN02927903_03309"/>
<dbReference type="RefSeq" id="WP_091147223.1">
    <property type="nucleotide sequence ID" value="NZ_FMVF01000038.1"/>
</dbReference>
<proteinExistence type="predicted"/>
<reference evidence="5 6" key="1">
    <citation type="submission" date="2016-10" db="EMBL/GenBank/DDBJ databases">
        <authorList>
            <person name="de Groot N.N."/>
        </authorList>
    </citation>
    <scope>NUCLEOTIDE SEQUENCE [LARGE SCALE GENOMIC DNA]</scope>
    <source>
        <strain evidence="5 6">CGMCC 1.7031</strain>
    </source>
</reference>
<dbReference type="Gene3D" id="1.10.10.60">
    <property type="entry name" value="Homeodomain-like"/>
    <property type="match status" value="1"/>
</dbReference>
<evidence type="ECO:0000256" key="3">
    <source>
        <dbReference type="ARBA" id="ARBA00023163"/>
    </source>
</evidence>
<dbReference type="SMART" id="SM00342">
    <property type="entry name" value="HTH_ARAC"/>
    <property type="match status" value="1"/>
</dbReference>
<evidence type="ECO:0000256" key="2">
    <source>
        <dbReference type="ARBA" id="ARBA00023125"/>
    </source>
</evidence>
<dbReference type="Proteomes" id="UP000199354">
    <property type="component" value="Unassembled WGS sequence"/>
</dbReference>
<dbReference type="PANTHER" id="PTHR43280">
    <property type="entry name" value="ARAC-FAMILY TRANSCRIPTIONAL REGULATOR"/>
    <property type="match status" value="1"/>
</dbReference>
<dbReference type="Pfam" id="PF12833">
    <property type="entry name" value="HTH_18"/>
    <property type="match status" value="1"/>
</dbReference>
<dbReference type="PANTHER" id="PTHR43280:SF2">
    <property type="entry name" value="HTH-TYPE TRANSCRIPTIONAL REGULATOR EXSA"/>
    <property type="match status" value="1"/>
</dbReference>
<dbReference type="Pfam" id="PF20240">
    <property type="entry name" value="DUF6597"/>
    <property type="match status" value="1"/>
</dbReference>
<keyword evidence="2 5" id="KW-0238">DNA-binding</keyword>
<dbReference type="GO" id="GO:0043565">
    <property type="term" value="F:sequence-specific DNA binding"/>
    <property type="evidence" value="ECO:0007669"/>
    <property type="project" value="InterPro"/>
</dbReference>
<dbReference type="OrthoDB" id="511992at2"/>
<dbReference type="PROSITE" id="PS01124">
    <property type="entry name" value="HTH_ARAC_FAMILY_2"/>
    <property type="match status" value="1"/>
</dbReference>
<dbReference type="EMBL" id="FMVF01000038">
    <property type="protein sequence ID" value="SCY99941.1"/>
    <property type="molecule type" value="Genomic_DNA"/>
</dbReference>
<dbReference type="AlphaFoldDB" id="A0A1G5KI56"/>
<dbReference type="SUPFAM" id="SSF46689">
    <property type="entry name" value="Homeodomain-like"/>
    <property type="match status" value="1"/>
</dbReference>